<dbReference type="AlphaFoldDB" id="A0A370HCZ6"/>
<dbReference type="Proteomes" id="UP000254925">
    <property type="component" value="Unassembled WGS sequence"/>
</dbReference>
<evidence type="ECO:0000313" key="1">
    <source>
        <dbReference type="EMBL" id="RDI55111.1"/>
    </source>
</evidence>
<sequence>MDAPDDGSAALVVLDDVELPQRPVRIERACGLLRHETLQLVLAARIREPRARDVARDIETRVVDPIRRAGAALDPLPEAVEPQKAGADDALEEIEIDGRLKLENADDLHEVVGPIHAQPRRIHCRHAFGV</sequence>
<name>A0A370HCZ6_9HYPH</name>
<organism evidence="1 2">
    <name type="scientific">Microvirga subterranea</name>
    <dbReference type="NCBI Taxonomy" id="186651"/>
    <lineage>
        <taxon>Bacteria</taxon>
        <taxon>Pseudomonadati</taxon>
        <taxon>Pseudomonadota</taxon>
        <taxon>Alphaproteobacteria</taxon>
        <taxon>Hyphomicrobiales</taxon>
        <taxon>Methylobacteriaceae</taxon>
        <taxon>Microvirga</taxon>
    </lineage>
</organism>
<accession>A0A370HCZ6</accession>
<gene>
    <name evidence="1" type="ORF">DES45_11055</name>
</gene>
<keyword evidence="2" id="KW-1185">Reference proteome</keyword>
<evidence type="ECO:0000313" key="2">
    <source>
        <dbReference type="Proteomes" id="UP000254925"/>
    </source>
</evidence>
<comment type="caution">
    <text evidence="1">The sequence shown here is derived from an EMBL/GenBank/DDBJ whole genome shotgun (WGS) entry which is preliminary data.</text>
</comment>
<proteinExistence type="predicted"/>
<reference evidence="1 2" key="1">
    <citation type="submission" date="2018-07" db="EMBL/GenBank/DDBJ databases">
        <title>Genomic Encyclopedia of Type Strains, Phase IV (KMG-IV): sequencing the most valuable type-strain genomes for metagenomic binning, comparative biology and taxonomic classification.</title>
        <authorList>
            <person name="Goeker M."/>
        </authorList>
    </citation>
    <scope>NUCLEOTIDE SEQUENCE [LARGE SCALE GENOMIC DNA]</scope>
    <source>
        <strain evidence="1 2">DSM 14364</strain>
    </source>
</reference>
<protein>
    <submittedName>
        <fullName evidence="1">Uncharacterized protein</fullName>
    </submittedName>
</protein>
<dbReference type="EMBL" id="QQBB01000010">
    <property type="protein sequence ID" value="RDI55111.1"/>
    <property type="molecule type" value="Genomic_DNA"/>
</dbReference>